<feature type="region of interest" description="Disordered" evidence="4">
    <location>
        <begin position="463"/>
        <end position="529"/>
    </location>
</feature>
<evidence type="ECO:0000256" key="2">
    <source>
        <dbReference type="ARBA" id="ARBA00013807"/>
    </source>
</evidence>
<feature type="compositionally biased region" description="Polar residues" evidence="4">
    <location>
        <begin position="195"/>
        <end position="207"/>
    </location>
</feature>
<proteinExistence type="inferred from homology"/>
<feature type="compositionally biased region" description="Basic and acidic residues" evidence="4">
    <location>
        <begin position="385"/>
        <end position="395"/>
    </location>
</feature>
<keyword evidence="3" id="KW-0175">Coiled coil</keyword>
<gene>
    <name evidence="5" type="ORF">FFLO_01761</name>
</gene>
<dbReference type="Proteomes" id="UP000812966">
    <property type="component" value="Unassembled WGS sequence"/>
</dbReference>
<evidence type="ECO:0000313" key="5">
    <source>
        <dbReference type="EMBL" id="KAG7562806.1"/>
    </source>
</evidence>
<feature type="compositionally biased region" description="Basic and acidic residues" evidence="4">
    <location>
        <begin position="477"/>
        <end position="493"/>
    </location>
</feature>
<comment type="similarity">
    <text evidence="1">Belongs to the ATG14 family.</text>
</comment>
<organism evidence="5 6">
    <name type="scientific">Filobasidium floriforme</name>
    <dbReference type="NCBI Taxonomy" id="5210"/>
    <lineage>
        <taxon>Eukaryota</taxon>
        <taxon>Fungi</taxon>
        <taxon>Dikarya</taxon>
        <taxon>Basidiomycota</taxon>
        <taxon>Agaricomycotina</taxon>
        <taxon>Tremellomycetes</taxon>
        <taxon>Filobasidiales</taxon>
        <taxon>Filobasidiaceae</taxon>
        <taxon>Filobasidium</taxon>
    </lineage>
</organism>
<dbReference type="Pfam" id="PF10186">
    <property type="entry name" value="ATG14"/>
    <property type="match status" value="1"/>
</dbReference>
<dbReference type="EMBL" id="JABELV010000025">
    <property type="protein sequence ID" value="KAG7562806.1"/>
    <property type="molecule type" value="Genomic_DNA"/>
</dbReference>
<feature type="compositionally biased region" description="Pro residues" evidence="4">
    <location>
        <begin position="107"/>
        <end position="116"/>
    </location>
</feature>
<name>A0A8K0JPA4_9TREE</name>
<feature type="compositionally biased region" description="Polar residues" evidence="4">
    <location>
        <begin position="603"/>
        <end position="625"/>
    </location>
</feature>
<dbReference type="GO" id="GO:0032991">
    <property type="term" value="C:protein-containing complex"/>
    <property type="evidence" value="ECO:0007669"/>
    <property type="project" value="UniProtKB-ARBA"/>
</dbReference>
<feature type="region of interest" description="Disordered" evidence="4">
    <location>
        <begin position="156"/>
        <end position="207"/>
    </location>
</feature>
<dbReference type="InterPro" id="IPR018791">
    <property type="entry name" value="UV_resistance/autophagy_Atg14"/>
</dbReference>
<reference evidence="5" key="1">
    <citation type="submission" date="2020-04" db="EMBL/GenBank/DDBJ databases">
        <title>Analysis of mating type loci in Filobasidium floriforme.</title>
        <authorList>
            <person name="Nowrousian M."/>
        </authorList>
    </citation>
    <scope>NUCLEOTIDE SEQUENCE</scope>
    <source>
        <strain evidence="5">CBS 6242</strain>
    </source>
</reference>
<feature type="region of interest" description="Disordered" evidence="4">
    <location>
        <begin position="647"/>
        <end position="678"/>
    </location>
</feature>
<evidence type="ECO:0000313" key="6">
    <source>
        <dbReference type="Proteomes" id="UP000812966"/>
    </source>
</evidence>
<feature type="compositionally biased region" description="Polar residues" evidence="4">
    <location>
        <begin position="120"/>
        <end position="130"/>
    </location>
</feature>
<feature type="compositionally biased region" description="Low complexity" evidence="4">
    <location>
        <begin position="496"/>
        <end position="506"/>
    </location>
</feature>
<feature type="compositionally biased region" description="Low complexity" evidence="4">
    <location>
        <begin position="56"/>
        <end position="92"/>
    </location>
</feature>
<accession>A0A8K0JPA4</accession>
<evidence type="ECO:0000256" key="4">
    <source>
        <dbReference type="SAM" id="MobiDB-lite"/>
    </source>
</evidence>
<feature type="region of interest" description="Disordered" evidence="4">
    <location>
        <begin position="385"/>
        <end position="442"/>
    </location>
</feature>
<evidence type="ECO:0000256" key="1">
    <source>
        <dbReference type="ARBA" id="ARBA00009574"/>
    </source>
</evidence>
<dbReference type="GO" id="GO:0005737">
    <property type="term" value="C:cytoplasm"/>
    <property type="evidence" value="ECO:0007669"/>
    <property type="project" value="UniProtKB-ARBA"/>
</dbReference>
<sequence>MDDDTRCAGCSSDHDLYCPRCLGEGLNNHAQAHHILQTQLSASKSRCEKILYGHLPSSSTSSVPASTNPTPTVSSLSTSSRSSASAQASTSTLRPSPPYSRLSGFLSPPPFSPPRPVSIKPSSVPNSTPSGLIHHRTLSSTNFRLSTQCRDLEAELDRTRRRNEGKQESLRERRGRVAKRRANLRKSQEEEDKVSFSSHPQGISTTYDPESKLITSLRTRLEAQRREDQLVQTEIRVARKVLLKEVVDVFGVRPCRPSNGNGVDKVDGSRVEKGDGLDLGREEWDMEIAGLRFPSPGGFTGYHSNHLNAILIHTLHLLHLLSTYLTTRLPFSWAWSESPGDPASFLPSSTAGFGVYPAEEGGRMIGRPVFSAGEGLAFGQAVSVRRAEERKEQARPTRGAGLAVDDRSDDDAVFEEDEEDEEEEGTHGQNDPDQEESWADKEDLRLWKKKAVLYVSTSREKWKRRQNAIHTSAGAGRLDREGHPDRLQPEARSQHQHGQYQQQQKQPGENVRDGSDDKPEKQPKRDKYQVKEDQMILGYAMLCYDVACLGWMNGVNLDLERSRSCLGQQEAGSEEAEEVDWDKVLNPLRVIEEMVRSERLGESSHTPSIPLSTNNLPSRTSSGQPVSDPSIPFIPLPFSFSKLMNRATQAFDNHNQDGRTTETKGREEDLGGDDWDLV</sequence>
<protein>
    <recommendedName>
        <fullName evidence="2">Autophagy-related protein 14</fullName>
    </recommendedName>
</protein>
<evidence type="ECO:0000256" key="3">
    <source>
        <dbReference type="ARBA" id="ARBA00023054"/>
    </source>
</evidence>
<keyword evidence="6" id="KW-1185">Reference proteome</keyword>
<feature type="compositionally biased region" description="Basic and acidic residues" evidence="4">
    <location>
        <begin position="654"/>
        <end position="669"/>
    </location>
</feature>
<feature type="region of interest" description="Disordered" evidence="4">
    <location>
        <begin position="598"/>
        <end position="629"/>
    </location>
</feature>
<feature type="compositionally biased region" description="Basic and acidic residues" evidence="4">
    <location>
        <begin position="156"/>
        <end position="172"/>
    </location>
</feature>
<feature type="compositionally biased region" description="Basic residues" evidence="4">
    <location>
        <begin position="173"/>
        <end position="184"/>
    </location>
</feature>
<feature type="compositionally biased region" description="Basic and acidic residues" evidence="4">
    <location>
        <begin position="510"/>
        <end position="529"/>
    </location>
</feature>
<feature type="compositionally biased region" description="Acidic residues" evidence="4">
    <location>
        <begin position="407"/>
        <end position="424"/>
    </location>
</feature>
<comment type="caution">
    <text evidence="5">The sequence shown here is derived from an EMBL/GenBank/DDBJ whole genome shotgun (WGS) entry which is preliminary data.</text>
</comment>
<feature type="region of interest" description="Disordered" evidence="4">
    <location>
        <begin position="56"/>
        <end position="139"/>
    </location>
</feature>
<dbReference type="AlphaFoldDB" id="A0A8K0JPA4"/>